<keyword evidence="3" id="KW-1185">Reference proteome</keyword>
<dbReference type="AlphaFoldDB" id="A0A9J5Y5K6"/>
<evidence type="ECO:0000313" key="2">
    <source>
        <dbReference type="EMBL" id="KAG5595461.1"/>
    </source>
</evidence>
<evidence type="ECO:0000313" key="3">
    <source>
        <dbReference type="Proteomes" id="UP000824120"/>
    </source>
</evidence>
<organism evidence="2 3">
    <name type="scientific">Solanum commersonii</name>
    <name type="common">Commerson's wild potato</name>
    <name type="synonym">Commerson's nightshade</name>
    <dbReference type="NCBI Taxonomy" id="4109"/>
    <lineage>
        <taxon>Eukaryota</taxon>
        <taxon>Viridiplantae</taxon>
        <taxon>Streptophyta</taxon>
        <taxon>Embryophyta</taxon>
        <taxon>Tracheophyta</taxon>
        <taxon>Spermatophyta</taxon>
        <taxon>Magnoliopsida</taxon>
        <taxon>eudicotyledons</taxon>
        <taxon>Gunneridae</taxon>
        <taxon>Pentapetalae</taxon>
        <taxon>asterids</taxon>
        <taxon>lamiids</taxon>
        <taxon>Solanales</taxon>
        <taxon>Solanaceae</taxon>
        <taxon>Solanoideae</taxon>
        <taxon>Solaneae</taxon>
        <taxon>Solanum</taxon>
    </lineage>
</organism>
<dbReference type="EMBL" id="JACXVP010000007">
    <property type="protein sequence ID" value="KAG5595461.1"/>
    <property type="molecule type" value="Genomic_DNA"/>
</dbReference>
<dbReference type="Proteomes" id="UP000824120">
    <property type="component" value="Chromosome 7"/>
</dbReference>
<sequence length="76" mass="7934">MRGGDMSTRAPSNQCGGGGSRARADGLEMEPGGGGYRKHRTPHDLLIYASTGLEPSGRLPGGRFGIGPYSMGRLRS</sequence>
<reference evidence="2 3" key="1">
    <citation type="submission" date="2020-09" db="EMBL/GenBank/DDBJ databases">
        <title>De no assembly of potato wild relative species, Solanum commersonii.</title>
        <authorList>
            <person name="Cho K."/>
        </authorList>
    </citation>
    <scope>NUCLEOTIDE SEQUENCE [LARGE SCALE GENOMIC DNA]</scope>
    <source>
        <strain evidence="2">LZ3.2</strain>
        <tissue evidence="2">Leaf</tissue>
    </source>
</reference>
<feature type="region of interest" description="Disordered" evidence="1">
    <location>
        <begin position="1"/>
        <end position="39"/>
    </location>
</feature>
<comment type="caution">
    <text evidence="2">The sequence shown here is derived from an EMBL/GenBank/DDBJ whole genome shotgun (WGS) entry which is preliminary data.</text>
</comment>
<name>A0A9J5Y5K6_SOLCO</name>
<gene>
    <name evidence="2" type="ORF">H5410_036693</name>
</gene>
<evidence type="ECO:0000256" key="1">
    <source>
        <dbReference type="SAM" id="MobiDB-lite"/>
    </source>
</evidence>
<feature type="region of interest" description="Disordered" evidence="1">
    <location>
        <begin position="52"/>
        <end position="76"/>
    </location>
</feature>
<accession>A0A9J5Y5K6</accession>
<protein>
    <submittedName>
        <fullName evidence="2">Uncharacterized protein</fullName>
    </submittedName>
</protein>
<proteinExistence type="predicted"/>